<dbReference type="EMBL" id="JACJRF010000051">
    <property type="protein sequence ID" value="MBD2346668.1"/>
    <property type="molecule type" value="Genomic_DNA"/>
</dbReference>
<evidence type="ECO:0000313" key="2">
    <source>
        <dbReference type="EMBL" id="MBD2346668.1"/>
    </source>
</evidence>
<evidence type="ECO:0000256" key="1">
    <source>
        <dbReference type="SAM" id="MobiDB-lite"/>
    </source>
</evidence>
<feature type="region of interest" description="Disordered" evidence="1">
    <location>
        <begin position="22"/>
        <end position="47"/>
    </location>
</feature>
<dbReference type="Proteomes" id="UP000607281">
    <property type="component" value="Unassembled WGS sequence"/>
</dbReference>
<comment type="caution">
    <text evidence="2">The sequence shown here is derived from an EMBL/GenBank/DDBJ whole genome shotgun (WGS) entry which is preliminary data.</text>
</comment>
<proteinExistence type="predicted"/>
<keyword evidence="3" id="KW-1185">Reference proteome</keyword>
<sequence length="47" mass="5139">MTTDPLGDARSSLRDAARTLMPVAHRGNPLGVAFPKGRRPHWPTTDN</sequence>
<organism evidence="2 3">
    <name type="scientific">Anabaena subtropica FACHB-260</name>
    <dbReference type="NCBI Taxonomy" id="2692884"/>
    <lineage>
        <taxon>Bacteria</taxon>
        <taxon>Bacillati</taxon>
        <taxon>Cyanobacteriota</taxon>
        <taxon>Cyanophyceae</taxon>
        <taxon>Nostocales</taxon>
        <taxon>Nostocaceae</taxon>
        <taxon>Anabaena</taxon>
    </lineage>
</organism>
<name>A0ABR8CWB1_9NOST</name>
<evidence type="ECO:0000313" key="3">
    <source>
        <dbReference type="Proteomes" id="UP000607281"/>
    </source>
</evidence>
<reference evidence="2 3" key="1">
    <citation type="journal article" date="2020" name="ISME J.">
        <title>Comparative genomics reveals insights into cyanobacterial evolution and habitat adaptation.</title>
        <authorList>
            <person name="Chen M.Y."/>
            <person name="Teng W.K."/>
            <person name="Zhao L."/>
            <person name="Hu C.X."/>
            <person name="Zhou Y.K."/>
            <person name="Han B.P."/>
            <person name="Song L.R."/>
            <person name="Shu W.S."/>
        </authorList>
    </citation>
    <scope>NUCLEOTIDE SEQUENCE [LARGE SCALE GENOMIC DNA]</scope>
    <source>
        <strain evidence="2 3">FACHB-260</strain>
    </source>
</reference>
<gene>
    <name evidence="2" type="ORF">H6G18_21340</name>
</gene>
<protein>
    <submittedName>
        <fullName evidence="2">Uncharacterized protein</fullName>
    </submittedName>
</protein>
<accession>A0ABR8CWB1</accession>
<dbReference type="RefSeq" id="WP_190409083.1">
    <property type="nucleotide sequence ID" value="NZ_JACJRF010000051.1"/>
</dbReference>